<gene>
    <name evidence="2" type="ORF">HDA44_005617</name>
</gene>
<protein>
    <recommendedName>
        <fullName evidence="4">Secreted protein</fullName>
    </recommendedName>
</protein>
<dbReference type="RefSeq" id="WP_184839375.1">
    <property type="nucleotide sequence ID" value="NZ_BAAAVN010000008.1"/>
</dbReference>
<organism evidence="2 3">
    <name type="scientific">Kribbella solani</name>
    <dbReference type="NCBI Taxonomy" id="236067"/>
    <lineage>
        <taxon>Bacteria</taxon>
        <taxon>Bacillati</taxon>
        <taxon>Actinomycetota</taxon>
        <taxon>Actinomycetes</taxon>
        <taxon>Propionibacteriales</taxon>
        <taxon>Kribbellaceae</taxon>
        <taxon>Kribbella</taxon>
    </lineage>
</organism>
<evidence type="ECO:0008006" key="4">
    <source>
        <dbReference type="Google" id="ProtNLM"/>
    </source>
</evidence>
<keyword evidence="3" id="KW-1185">Reference proteome</keyword>
<accession>A0A841DZR1</accession>
<name>A0A841DZR1_9ACTN</name>
<evidence type="ECO:0000313" key="3">
    <source>
        <dbReference type="Proteomes" id="UP000558997"/>
    </source>
</evidence>
<evidence type="ECO:0000256" key="1">
    <source>
        <dbReference type="SAM" id="SignalP"/>
    </source>
</evidence>
<reference evidence="2 3" key="1">
    <citation type="submission" date="2020-08" db="EMBL/GenBank/DDBJ databases">
        <title>Sequencing the genomes of 1000 actinobacteria strains.</title>
        <authorList>
            <person name="Klenk H.-P."/>
        </authorList>
    </citation>
    <scope>NUCLEOTIDE SEQUENCE [LARGE SCALE GENOMIC DNA]</scope>
    <source>
        <strain evidence="2 3">DSM 17294</strain>
    </source>
</reference>
<feature type="chain" id="PRO_5032628512" description="Secreted protein" evidence="1">
    <location>
        <begin position="26"/>
        <end position="139"/>
    </location>
</feature>
<comment type="caution">
    <text evidence="2">The sequence shown here is derived from an EMBL/GenBank/DDBJ whole genome shotgun (WGS) entry which is preliminary data.</text>
</comment>
<feature type="signal peptide" evidence="1">
    <location>
        <begin position="1"/>
        <end position="25"/>
    </location>
</feature>
<dbReference type="Proteomes" id="UP000558997">
    <property type="component" value="Unassembled WGS sequence"/>
</dbReference>
<dbReference type="AlphaFoldDB" id="A0A841DZR1"/>
<proteinExistence type="predicted"/>
<sequence>MFQKITLAALACVSIATLAVAPASAESGATRREFEIKDPLRGGNNFRGSLITSNTEATFDGYADAYIVKLTGLACISASISGCNLVGNQKKVVEMDSRPHSDFLHYRVNKTYTKTSGQSVWVRACFVHADGTGTCSGWK</sequence>
<keyword evidence="1" id="KW-0732">Signal</keyword>
<evidence type="ECO:0000313" key="2">
    <source>
        <dbReference type="EMBL" id="MBB5982276.1"/>
    </source>
</evidence>
<dbReference type="EMBL" id="JACHNF010000001">
    <property type="protein sequence ID" value="MBB5982276.1"/>
    <property type="molecule type" value="Genomic_DNA"/>
</dbReference>